<protein>
    <submittedName>
        <fullName evidence="2">Uncharacterized protein</fullName>
    </submittedName>
</protein>
<gene>
    <name evidence="2" type="ORF">SCLCIDRAFT_45970</name>
</gene>
<evidence type="ECO:0000313" key="2">
    <source>
        <dbReference type="EMBL" id="KIM60486.1"/>
    </source>
</evidence>
<reference evidence="2 3" key="1">
    <citation type="submission" date="2014-04" db="EMBL/GenBank/DDBJ databases">
        <authorList>
            <consortium name="DOE Joint Genome Institute"/>
            <person name="Kuo A."/>
            <person name="Kohler A."/>
            <person name="Nagy L.G."/>
            <person name="Floudas D."/>
            <person name="Copeland A."/>
            <person name="Barry K.W."/>
            <person name="Cichocki N."/>
            <person name="Veneault-Fourrey C."/>
            <person name="LaButti K."/>
            <person name="Lindquist E.A."/>
            <person name="Lipzen A."/>
            <person name="Lundell T."/>
            <person name="Morin E."/>
            <person name="Murat C."/>
            <person name="Sun H."/>
            <person name="Tunlid A."/>
            <person name="Henrissat B."/>
            <person name="Grigoriev I.V."/>
            <person name="Hibbett D.S."/>
            <person name="Martin F."/>
            <person name="Nordberg H.P."/>
            <person name="Cantor M.N."/>
            <person name="Hua S.X."/>
        </authorList>
    </citation>
    <scope>NUCLEOTIDE SEQUENCE [LARGE SCALE GENOMIC DNA]</scope>
    <source>
        <strain evidence="2 3">Foug A</strain>
    </source>
</reference>
<dbReference type="Proteomes" id="UP000053989">
    <property type="component" value="Unassembled WGS sequence"/>
</dbReference>
<dbReference type="InParanoid" id="A0A0C3DX38"/>
<sequence length="78" mass="8878">PKRLPLVRWHSRTSGPQFQPPPPALYENPVPLSMAKLIMSRHTFRKPNSNRPRRSSITSPKSLVSPPQTPSRLYHSIA</sequence>
<evidence type="ECO:0000313" key="3">
    <source>
        <dbReference type="Proteomes" id="UP000053989"/>
    </source>
</evidence>
<feature type="non-terminal residue" evidence="2">
    <location>
        <position position="78"/>
    </location>
</feature>
<dbReference type="OrthoDB" id="2791511at2759"/>
<feature type="region of interest" description="Disordered" evidence="1">
    <location>
        <begin position="43"/>
        <end position="78"/>
    </location>
</feature>
<keyword evidence="3" id="KW-1185">Reference proteome</keyword>
<reference evidence="3" key="2">
    <citation type="submission" date="2015-01" db="EMBL/GenBank/DDBJ databases">
        <title>Evolutionary Origins and Diversification of the Mycorrhizal Mutualists.</title>
        <authorList>
            <consortium name="DOE Joint Genome Institute"/>
            <consortium name="Mycorrhizal Genomics Consortium"/>
            <person name="Kohler A."/>
            <person name="Kuo A."/>
            <person name="Nagy L.G."/>
            <person name="Floudas D."/>
            <person name="Copeland A."/>
            <person name="Barry K.W."/>
            <person name="Cichocki N."/>
            <person name="Veneault-Fourrey C."/>
            <person name="LaButti K."/>
            <person name="Lindquist E.A."/>
            <person name="Lipzen A."/>
            <person name="Lundell T."/>
            <person name="Morin E."/>
            <person name="Murat C."/>
            <person name="Riley R."/>
            <person name="Ohm R."/>
            <person name="Sun H."/>
            <person name="Tunlid A."/>
            <person name="Henrissat B."/>
            <person name="Grigoriev I.V."/>
            <person name="Hibbett D.S."/>
            <person name="Martin F."/>
        </authorList>
    </citation>
    <scope>NUCLEOTIDE SEQUENCE [LARGE SCALE GENOMIC DNA]</scope>
    <source>
        <strain evidence="3">Foug A</strain>
    </source>
</reference>
<organism evidence="2 3">
    <name type="scientific">Scleroderma citrinum Foug A</name>
    <dbReference type="NCBI Taxonomy" id="1036808"/>
    <lineage>
        <taxon>Eukaryota</taxon>
        <taxon>Fungi</taxon>
        <taxon>Dikarya</taxon>
        <taxon>Basidiomycota</taxon>
        <taxon>Agaricomycotina</taxon>
        <taxon>Agaricomycetes</taxon>
        <taxon>Agaricomycetidae</taxon>
        <taxon>Boletales</taxon>
        <taxon>Sclerodermatineae</taxon>
        <taxon>Sclerodermataceae</taxon>
        <taxon>Scleroderma</taxon>
    </lineage>
</organism>
<evidence type="ECO:0000256" key="1">
    <source>
        <dbReference type="SAM" id="MobiDB-lite"/>
    </source>
</evidence>
<feature type="compositionally biased region" description="Polar residues" evidence="1">
    <location>
        <begin position="57"/>
        <end position="66"/>
    </location>
</feature>
<dbReference type="HOGENOM" id="CLU_127227_1_0_1"/>
<accession>A0A0C3DX38</accession>
<name>A0A0C3DX38_9AGAM</name>
<feature type="region of interest" description="Disordered" evidence="1">
    <location>
        <begin position="1"/>
        <end position="24"/>
    </location>
</feature>
<feature type="non-terminal residue" evidence="2">
    <location>
        <position position="1"/>
    </location>
</feature>
<dbReference type="AlphaFoldDB" id="A0A0C3DX38"/>
<proteinExistence type="predicted"/>
<dbReference type="EMBL" id="KN822061">
    <property type="protein sequence ID" value="KIM60486.1"/>
    <property type="molecule type" value="Genomic_DNA"/>
</dbReference>
<feature type="compositionally biased region" description="Basic residues" evidence="1">
    <location>
        <begin position="1"/>
        <end position="11"/>
    </location>
</feature>